<evidence type="ECO:0000256" key="2">
    <source>
        <dbReference type="ARBA" id="ARBA00023125"/>
    </source>
</evidence>
<dbReference type="SUPFAM" id="SSF51206">
    <property type="entry name" value="cAMP-binding domain-like"/>
    <property type="match status" value="1"/>
</dbReference>
<dbReference type="Proteomes" id="UP000619512">
    <property type="component" value="Unassembled WGS sequence"/>
</dbReference>
<keyword evidence="3" id="KW-0804">Transcription</keyword>
<dbReference type="AlphaFoldDB" id="A0AA87Y5J4"/>
<dbReference type="InterPro" id="IPR050397">
    <property type="entry name" value="Env_Response_Regulators"/>
</dbReference>
<dbReference type="InterPro" id="IPR036388">
    <property type="entry name" value="WH-like_DNA-bd_sf"/>
</dbReference>
<dbReference type="EMBL" id="BMWW01000007">
    <property type="protein sequence ID" value="GGZ01117.1"/>
    <property type="molecule type" value="Genomic_DNA"/>
</dbReference>
<dbReference type="Gene3D" id="1.10.10.10">
    <property type="entry name" value="Winged helix-like DNA-binding domain superfamily/Winged helix DNA-binding domain"/>
    <property type="match status" value="1"/>
</dbReference>
<dbReference type="SUPFAM" id="SSF46785">
    <property type="entry name" value="Winged helix' DNA-binding domain"/>
    <property type="match status" value="1"/>
</dbReference>
<dbReference type="PANTHER" id="PTHR24567">
    <property type="entry name" value="CRP FAMILY TRANSCRIPTIONAL REGULATORY PROTEIN"/>
    <property type="match status" value="1"/>
</dbReference>
<dbReference type="SMART" id="SM00419">
    <property type="entry name" value="HTH_CRP"/>
    <property type="match status" value="1"/>
</dbReference>
<dbReference type="Gene3D" id="2.60.120.10">
    <property type="entry name" value="Jelly Rolls"/>
    <property type="match status" value="1"/>
</dbReference>
<comment type="caution">
    <text evidence="5">The sequence shown here is derived from an EMBL/GenBank/DDBJ whole genome shotgun (WGS) entry which is preliminary data.</text>
</comment>
<dbReference type="GO" id="GO:0003677">
    <property type="term" value="F:DNA binding"/>
    <property type="evidence" value="ECO:0007669"/>
    <property type="project" value="UniProtKB-KW"/>
</dbReference>
<evidence type="ECO:0000256" key="1">
    <source>
        <dbReference type="ARBA" id="ARBA00023015"/>
    </source>
</evidence>
<organism evidence="5 6">
    <name type="scientific">Pseudoduganella plicata</name>
    <dbReference type="NCBI Taxonomy" id="321984"/>
    <lineage>
        <taxon>Bacteria</taxon>
        <taxon>Pseudomonadati</taxon>
        <taxon>Pseudomonadota</taxon>
        <taxon>Betaproteobacteria</taxon>
        <taxon>Burkholderiales</taxon>
        <taxon>Oxalobacteraceae</taxon>
        <taxon>Telluria group</taxon>
        <taxon>Pseudoduganella</taxon>
    </lineage>
</organism>
<dbReference type="CDD" id="cd00038">
    <property type="entry name" value="CAP_ED"/>
    <property type="match status" value="1"/>
</dbReference>
<dbReference type="InterPro" id="IPR036390">
    <property type="entry name" value="WH_DNA-bd_sf"/>
</dbReference>
<dbReference type="Pfam" id="PF13545">
    <property type="entry name" value="HTH_Crp_2"/>
    <property type="match status" value="1"/>
</dbReference>
<dbReference type="InterPro" id="IPR012318">
    <property type="entry name" value="HTH_CRP"/>
</dbReference>
<name>A0AA87Y5J4_9BURK</name>
<reference evidence="5" key="1">
    <citation type="journal article" date="2014" name="Int. J. Syst. Evol. Microbiol.">
        <title>Complete genome sequence of Corynebacterium casei LMG S-19264T (=DSM 44701T), isolated from a smear-ripened cheese.</title>
        <authorList>
            <consortium name="US DOE Joint Genome Institute (JGI-PGF)"/>
            <person name="Walter F."/>
            <person name="Albersmeier A."/>
            <person name="Kalinowski J."/>
            <person name="Ruckert C."/>
        </authorList>
    </citation>
    <scope>NUCLEOTIDE SEQUENCE</scope>
    <source>
        <strain evidence="5">KCTC 12344</strain>
    </source>
</reference>
<keyword evidence="1" id="KW-0805">Transcription regulation</keyword>
<evidence type="ECO:0000313" key="5">
    <source>
        <dbReference type="EMBL" id="GGZ01117.1"/>
    </source>
</evidence>
<protein>
    <submittedName>
        <fullName evidence="5">Crp/Fnr family transcriptional regulator</fullName>
    </submittedName>
</protein>
<proteinExistence type="predicted"/>
<sequence length="270" mass="29568">MFKTLQTESTTLRAPLQTLTMPAERASAKRGQALPQGISLAGVQQNELLRALPQAELERLIPDLELVAMPVGKHLYDFGEKVEYSYFPTTAIVSLQYVNEDGITTEIAVVGREGVAGVTMYKGERASNTAVVQGAGYGYRMRTDTLRELFGEGGMLAQQLMRYTSCLFAQLAQNVVSSRHSSIEQKLCRWLLERIDRSPSLELKVTQELIANLLGVRRESITAAAGKLQAEGLIQCRRGMVVVLDRAGLERCAGACYFAARGALAQMAAH</sequence>
<evidence type="ECO:0000313" key="6">
    <source>
        <dbReference type="Proteomes" id="UP000619512"/>
    </source>
</evidence>
<dbReference type="GO" id="GO:0005829">
    <property type="term" value="C:cytosol"/>
    <property type="evidence" value="ECO:0007669"/>
    <property type="project" value="TreeGrafter"/>
</dbReference>
<dbReference type="InterPro" id="IPR000595">
    <property type="entry name" value="cNMP-bd_dom"/>
</dbReference>
<keyword evidence="2" id="KW-0238">DNA-binding</keyword>
<evidence type="ECO:0000256" key="3">
    <source>
        <dbReference type="ARBA" id="ARBA00023163"/>
    </source>
</evidence>
<dbReference type="InterPro" id="IPR018490">
    <property type="entry name" value="cNMP-bd_dom_sf"/>
</dbReference>
<dbReference type="PROSITE" id="PS51063">
    <property type="entry name" value="HTH_CRP_2"/>
    <property type="match status" value="1"/>
</dbReference>
<feature type="domain" description="HTH crp-type" evidence="4">
    <location>
        <begin position="181"/>
        <end position="247"/>
    </location>
</feature>
<gene>
    <name evidence="5" type="ORF">GCM10007388_38470</name>
</gene>
<accession>A0AA87Y5J4</accession>
<dbReference type="GO" id="GO:0003700">
    <property type="term" value="F:DNA-binding transcription factor activity"/>
    <property type="evidence" value="ECO:0007669"/>
    <property type="project" value="TreeGrafter"/>
</dbReference>
<reference evidence="5" key="2">
    <citation type="submission" date="2022-12" db="EMBL/GenBank/DDBJ databases">
        <authorList>
            <person name="Sun Q."/>
            <person name="Kim S."/>
        </authorList>
    </citation>
    <scope>NUCLEOTIDE SEQUENCE</scope>
    <source>
        <strain evidence="5">KCTC 12344</strain>
    </source>
</reference>
<dbReference type="InterPro" id="IPR014710">
    <property type="entry name" value="RmlC-like_jellyroll"/>
</dbReference>
<evidence type="ECO:0000259" key="4">
    <source>
        <dbReference type="PROSITE" id="PS51063"/>
    </source>
</evidence>
<dbReference type="PANTHER" id="PTHR24567:SF74">
    <property type="entry name" value="HTH-TYPE TRANSCRIPTIONAL REGULATOR ARCR"/>
    <property type="match status" value="1"/>
</dbReference>